<reference evidence="8 9" key="1">
    <citation type="journal article" date="2007" name="Nat. Biotechnol.">
        <title>Genome sequence and identification of candidate vaccine antigens from the animal pathogen Dichelobacter nodosus.</title>
        <authorList>
            <person name="Myers G.S."/>
            <person name="Parker D."/>
            <person name="Al-Hasani K."/>
            <person name="Kennan R.M."/>
            <person name="Seemann T."/>
            <person name="Ren Q."/>
            <person name="Badger J.H."/>
            <person name="Selengut J.D."/>
            <person name="Deboy R.T."/>
            <person name="Tettelin H."/>
            <person name="Boyce J.D."/>
            <person name="McCarl V.P."/>
            <person name="Han X."/>
            <person name="Nelson W.C."/>
            <person name="Madupu R."/>
            <person name="Mohamoud Y."/>
            <person name="Holley T."/>
            <person name="Fedorova N."/>
            <person name="Khouri H."/>
            <person name="Bottomley S.P."/>
            <person name="Whittington R.J."/>
            <person name="Adler B."/>
            <person name="Songer J.G."/>
            <person name="Rood J.I."/>
            <person name="Paulsen I.T."/>
        </authorList>
    </citation>
    <scope>NUCLEOTIDE SEQUENCE [LARGE SCALE GENOMIC DNA]</scope>
    <source>
        <strain evidence="8 9">VCS1703A</strain>
    </source>
</reference>
<feature type="binding site" evidence="5">
    <location>
        <position position="164"/>
    </location>
    <ligand>
        <name>ATP</name>
        <dbReference type="ChEBI" id="CHEBI:30616"/>
    </ligand>
</feature>
<feature type="region of interest" description="NMP" evidence="5">
    <location>
        <begin position="30"/>
        <end position="59"/>
    </location>
</feature>
<evidence type="ECO:0000313" key="9">
    <source>
        <dbReference type="Proteomes" id="UP000000248"/>
    </source>
</evidence>
<dbReference type="GO" id="GO:0005524">
    <property type="term" value="F:ATP binding"/>
    <property type="evidence" value="ECO:0007669"/>
    <property type="project" value="UniProtKB-UniRule"/>
</dbReference>
<evidence type="ECO:0000256" key="5">
    <source>
        <dbReference type="HAMAP-Rule" id="MF_00235"/>
    </source>
</evidence>
<dbReference type="EC" id="2.7.4.3" evidence="5 7"/>
<comment type="caution">
    <text evidence="5">Lacks conserved residue(s) required for the propagation of feature annotation.</text>
</comment>
<organism evidence="8 9">
    <name type="scientific">Dichelobacter nodosus (strain VCS1703A)</name>
    <dbReference type="NCBI Taxonomy" id="246195"/>
    <lineage>
        <taxon>Bacteria</taxon>
        <taxon>Pseudomonadati</taxon>
        <taxon>Pseudomonadota</taxon>
        <taxon>Gammaproteobacteria</taxon>
        <taxon>Cardiobacteriales</taxon>
        <taxon>Cardiobacteriaceae</taxon>
        <taxon>Dichelobacter</taxon>
    </lineage>
</organism>
<sequence length="178" mass="19889">MNIIILGAPGSGKGTQSTELIKKYNLQHLSTGDMLRAEINAQSELGLAAKKIMDAGELVSDDIVINMIKQRLSDRGALFDGFPRTIAQAESLDKLLAERQQKIDYVIMLDVNTEEIVKRMLARGRADDNETTIRNRLSVFEQQTKPLIDYYRAQGKLHTVLGSGSITEISQRIHHVIK</sequence>
<dbReference type="PANTHER" id="PTHR23359">
    <property type="entry name" value="NUCLEOTIDE KINASE"/>
    <property type="match status" value="1"/>
</dbReference>
<feature type="binding site" evidence="5">
    <location>
        <begin position="57"/>
        <end position="59"/>
    </location>
    <ligand>
        <name>AMP</name>
        <dbReference type="ChEBI" id="CHEBI:456215"/>
    </ligand>
</feature>
<dbReference type="Gene3D" id="3.40.50.300">
    <property type="entry name" value="P-loop containing nucleotide triphosphate hydrolases"/>
    <property type="match status" value="1"/>
</dbReference>
<dbReference type="NCBIfam" id="NF001381">
    <property type="entry name" value="PRK00279.1-3"/>
    <property type="match status" value="1"/>
</dbReference>
<keyword evidence="1 5" id="KW-0808">Transferase</keyword>
<feature type="binding site" evidence="5">
    <location>
        <position position="88"/>
    </location>
    <ligand>
        <name>AMP</name>
        <dbReference type="ChEBI" id="CHEBI:456215"/>
    </ligand>
</feature>
<dbReference type="HOGENOM" id="CLU_032354_4_1_6"/>
<comment type="subcellular location">
    <subcellularLocation>
        <location evidence="5 7">Cytoplasm</location>
    </subcellularLocation>
</comment>
<dbReference type="InterPro" id="IPR027417">
    <property type="entry name" value="P-loop_NTPase"/>
</dbReference>
<proteinExistence type="inferred from homology"/>
<accession>A5EXS9</accession>
<feature type="binding site" evidence="5">
    <location>
        <position position="125"/>
    </location>
    <ligand>
        <name>AMP</name>
        <dbReference type="ChEBI" id="CHEBI:456215"/>
    </ligand>
</feature>
<feature type="binding site" evidence="5">
    <location>
        <begin position="81"/>
        <end position="84"/>
    </location>
    <ligand>
        <name>AMP</name>
        <dbReference type="ChEBI" id="CHEBI:456215"/>
    </ligand>
</feature>
<feature type="binding site" evidence="5">
    <location>
        <position position="36"/>
    </location>
    <ligand>
        <name>AMP</name>
        <dbReference type="ChEBI" id="CHEBI:456215"/>
    </ligand>
</feature>
<evidence type="ECO:0000313" key="8">
    <source>
        <dbReference type="EMBL" id="ABQ14250.1"/>
    </source>
</evidence>
<feature type="binding site" evidence="5">
    <location>
        <position position="136"/>
    </location>
    <ligand>
        <name>AMP</name>
        <dbReference type="ChEBI" id="CHEBI:456215"/>
    </ligand>
</feature>
<dbReference type="NCBIfam" id="NF011100">
    <property type="entry name" value="PRK14527.1"/>
    <property type="match status" value="1"/>
</dbReference>
<dbReference type="PROSITE" id="PS00113">
    <property type="entry name" value="ADENYLATE_KINASE"/>
    <property type="match status" value="1"/>
</dbReference>
<dbReference type="InterPro" id="IPR033690">
    <property type="entry name" value="Adenylat_kinase_CS"/>
</dbReference>
<name>A5EXS9_DICNV</name>
<dbReference type="AlphaFoldDB" id="A5EXS9"/>
<evidence type="ECO:0000256" key="7">
    <source>
        <dbReference type="RuleBase" id="RU003331"/>
    </source>
</evidence>
<dbReference type="GO" id="GO:0004017">
    <property type="term" value="F:AMP kinase activity"/>
    <property type="evidence" value="ECO:0007669"/>
    <property type="project" value="UniProtKB-UniRule"/>
</dbReference>
<comment type="subunit">
    <text evidence="5 7">Monomer.</text>
</comment>
<dbReference type="RefSeq" id="WP_012031378.1">
    <property type="nucleotide sequence ID" value="NC_009446.1"/>
</dbReference>
<evidence type="ECO:0000256" key="2">
    <source>
        <dbReference type="ARBA" id="ARBA00022727"/>
    </source>
</evidence>
<keyword evidence="3 5" id="KW-0547">Nucleotide-binding</keyword>
<dbReference type="STRING" id="246195.DNO_1071"/>
<keyword evidence="4 5" id="KW-0418">Kinase</keyword>
<dbReference type="KEGG" id="dno:DNO_1071"/>
<feature type="binding site" evidence="5">
    <location>
        <begin position="10"/>
        <end position="15"/>
    </location>
    <ligand>
        <name>ATP</name>
        <dbReference type="ChEBI" id="CHEBI:30616"/>
    </ligand>
</feature>
<dbReference type="eggNOG" id="COG0563">
    <property type="taxonomic scope" value="Bacteria"/>
</dbReference>
<feature type="binding site" evidence="5">
    <location>
        <position position="123"/>
    </location>
    <ligand>
        <name>ATP</name>
        <dbReference type="ChEBI" id="CHEBI:30616"/>
    </ligand>
</feature>
<protein>
    <recommendedName>
        <fullName evidence="5 7">Adenylate kinase</fullName>
        <shortName evidence="5">AK</shortName>
        <ecNumber evidence="5 7">2.7.4.3</ecNumber>
    </recommendedName>
    <alternativeName>
        <fullName evidence="5">ATP-AMP transphosphorylase</fullName>
    </alternativeName>
    <alternativeName>
        <fullName evidence="5">ATP:AMP phosphotransferase</fullName>
    </alternativeName>
    <alternativeName>
        <fullName evidence="5">Adenylate monophosphate kinase</fullName>
    </alternativeName>
</protein>
<dbReference type="NCBIfam" id="NF011104">
    <property type="entry name" value="PRK14531.1"/>
    <property type="match status" value="1"/>
</dbReference>
<dbReference type="InterPro" id="IPR000850">
    <property type="entry name" value="Adenylat/UMP-CMP_kin"/>
</dbReference>
<evidence type="ECO:0000256" key="3">
    <source>
        <dbReference type="ARBA" id="ARBA00022741"/>
    </source>
</evidence>
<dbReference type="GO" id="GO:0044209">
    <property type="term" value="P:AMP salvage"/>
    <property type="evidence" value="ECO:0007669"/>
    <property type="project" value="UniProtKB-UniRule"/>
</dbReference>
<dbReference type="HAMAP" id="MF_00235">
    <property type="entry name" value="Adenylate_kinase_Adk"/>
    <property type="match status" value="1"/>
</dbReference>
<comment type="pathway">
    <text evidence="5">Purine metabolism; AMP biosynthesis via salvage pathway; AMP from ADP: step 1/1.</text>
</comment>
<gene>
    <name evidence="5 8" type="primary">adk</name>
    <name evidence="8" type="ordered locus">DNO_1071</name>
</gene>
<dbReference type="Pfam" id="PF00406">
    <property type="entry name" value="ADK"/>
    <property type="match status" value="1"/>
</dbReference>
<dbReference type="OrthoDB" id="9805030at2"/>
<comment type="domain">
    <text evidence="5">Consists of three domains, a large central CORE domain and two small peripheral domains, NMPbind and LID, which undergo movements during catalysis. The LID domain closes over the site of phosphoryl transfer upon ATP binding. Assembling and dissambling the active center during each catalytic cycle provides an effective means to prevent ATP hydrolysis.</text>
</comment>
<evidence type="ECO:0000256" key="4">
    <source>
        <dbReference type="ARBA" id="ARBA00022777"/>
    </source>
</evidence>
<evidence type="ECO:0000256" key="1">
    <source>
        <dbReference type="ARBA" id="ARBA00022679"/>
    </source>
</evidence>
<keyword evidence="9" id="KW-1185">Reference proteome</keyword>
<dbReference type="Proteomes" id="UP000000248">
    <property type="component" value="Chromosome"/>
</dbReference>
<keyword evidence="2 5" id="KW-0545">Nucleotide biosynthesis</keyword>
<dbReference type="PRINTS" id="PR00094">
    <property type="entry name" value="ADENYLTKNASE"/>
</dbReference>
<dbReference type="EMBL" id="CP000513">
    <property type="protein sequence ID" value="ABQ14250.1"/>
    <property type="molecule type" value="Genomic_DNA"/>
</dbReference>
<evidence type="ECO:0000256" key="6">
    <source>
        <dbReference type="RuleBase" id="RU003330"/>
    </source>
</evidence>
<comment type="function">
    <text evidence="5">Catalyzes the reversible transfer of the terminal phosphate group between ATP and AMP. Plays an important role in cellular energy homeostasis and in adenine nucleotide metabolism.</text>
</comment>
<dbReference type="NCBIfam" id="NF011105">
    <property type="entry name" value="PRK14532.1"/>
    <property type="match status" value="1"/>
</dbReference>
<keyword evidence="5" id="KW-0963">Cytoplasm</keyword>
<dbReference type="CDD" id="cd01428">
    <property type="entry name" value="ADK"/>
    <property type="match status" value="1"/>
</dbReference>
<comment type="catalytic activity">
    <reaction evidence="5 7">
        <text>AMP + ATP = 2 ADP</text>
        <dbReference type="Rhea" id="RHEA:12973"/>
        <dbReference type="ChEBI" id="CHEBI:30616"/>
        <dbReference type="ChEBI" id="CHEBI:456215"/>
        <dbReference type="ChEBI" id="CHEBI:456216"/>
        <dbReference type="EC" id="2.7.4.3"/>
    </reaction>
</comment>
<dbReference type="SUPFAM" id="SSF52540">
    <property type="entry name" value="P-loop containing nucleoside triphosphate hydrolases"/>
    <property type="match status" value="1"/>
</dbReference>
<keyword evidence="5 7" id="KW-0067">ATP-binding</keyword>
<dbReference type="UniPathway" id="UPA00588">
    <property type="reaction ID" value="UER00649"/>
</dbReference>
<comment type="similarity">
    <text evidence="5 6">Belongs to the adenylate kinase family.</text>
</comment>
<feature type="binding site" evidence="5">
    <location>
        <position position="31"/>
    </location>
    <ligand>
        <name>AMP</name>
        <dbReference type="ChEBI" id="CHEBI:456215"/>
    </ligand>
</feature>
<dbReference type="GO" id="GO:0005737">
    <property type="term" value="C:cytoplasm"/>
    <property type="evidence" value="ECO:0007669"/>
    <property type="project" value="UniProtKB-SubCell"/>
</dbReference>